<feature type="region of interest" description="Disordered" evidence="3">
    <location>
        <begin position="311"/>
        <end position="371"/>
    </location>
</feature>
<gene>
    <name evidence="5" type="ORF">HPULCUR_007474</name>
</gene>
<evidence type="ECO:0000256" key="1">
    <source>
        <dbReference type="ARBA" id="ARBA00023125"/>
    </source>
</evidence>
<feature type="region of interest" description="Disordered" evidence="3">
    <location>
        <begin position="414"/>
        <end position="435"/>
    </location>
</feature>
<evidence type="ECO:0000256" key="2">
    <source>
        <dbReference type="PROSITE-ProRule" id="PRU00850"/>
    </source>
</evidence>
<dbReference type="EMBL" id="BAABUJ010000021">
    <property type="protein sequence ID" value="GAA5802014.1"/>
    <property type="molecule type" value="Genomic_DNA"/>
</dbReference>
<dbReference type="PANTHER" id="PTHR35144:SF2">
    <property type="entry name" value="MEIOSIS-SPECIFIC TRANSCRIPTION FACTOR NDT80"/>
    <property type="match status" value="1"/>
</dbReference>
<reference evidence="5 6" key="1">
    <citation type="submission" date="2024-04" db="EMBL/GenBank/DDBJ databases">
        <title>genome sequences of Mucor flavus KT1a and Helicostylum pulchrum KT1b strains isolation_sourced from the surface of a dry-aged beef.</title>
        <authorList>
            <person name="Toyotome T."/>
            <person name="Hosono M."/>
            <person name="Torimaru M."/>
            <person name="Fukuda K."/>
            <person name="Mikami N."/>
        </authorList>
    </citation>
    <scope>NUCLEOTIDE SEQUENCE [LARGE SCALE GENOMIC DNA]</scope>
    <source>
        <strain evidence="5 6">KT1b</strain>
    </source>
</reference>
<feature type="region of interest" description="Disordered" evidence="3">
    <location>
        <begin position="42"/>
        <end position="68"/>
    </location>
</feature>
<feature type="compositionally biased region" description="Low complexity" evidence="3">
    <location>
        <begin position="49"/>
        <end position="65"/>
    </location>
</feature>
<evidence type="ECO:0000313" key="5">
    <source>
        <dbReference type="EMBL" id="GAA5802014.1"/>
    </source>
</evidence>
<dbReference type="PANTHER" id="PTHR35144">
    <property type="entry name" value="MEIOSIS-SPECIFIC TRANSCRIPTION FACTOR NDT80"/>
    <property type="match status" value="1"/>
</dbReference>
<feature type="compositionally biased region" description="Low complexity" evidence="3">
    <location>
        <begin position="416"/>
        <end position="425"/>
    </location>
</feature>
<accession>A0ABP9Y4U9</accession>
<evidence type="ECO:0000256" key="3">
    <source>
        <dbReference type="SAM" id="MobiDB-lite"/>
    </source>
</evidence>
<evidence type="ECO:0000259" key="4">
    <source>
        <dbReference type="PROSITE" id="PS51517"/>
    </source>
</evidence>
<dbReference type="Gene3D" id="2.60.40.1390">
    <property type="entry name" value="NDT80 DNA-binding domain"/>
    <property type="match status" value="2"/>
</dbReference>
<keyword evidence="1 2" id="KW-0238">DNA-binding</keyword>
<name>A0ABP9Y4U9_9FUNG</name>
<evidence type="ECO:0000313" key="6">
    <source>
        <dbReference type="Proteomes" id="UP001476247"/>
    </source>
</evidence>
<organism evidence="5 6">
    <name type="scientific">Helicostylum pulchrum</name>
    <dbReference type="NCBI Taxonomy" id="562976"/>
    <lineage>
        <taxon>Eukaryota</taxon>
        <taxon>Fungi</taxon>
        <taxon>Fungi incertae sedis</taxon>
        <taxon>Mucoromycota</taxon>
        <taxon>Mucoromycotina</taxon>
        <taxon>Mucoromycetes</taxon>
        <taxon>Mucorales</taxon>
        <taxon>Mucorineae</taxon>
        <taxon>Mucoraceae</taxon>
        <taxon>Helicostylum</taxon>
    </lineage>
</organism>
<comment type="caution">
    <text evidence="5">The sequence shown here is derived from an EMBL/GenBank/DDBJ whole genome shotgun (WGS) entry which is preliminary data.</text>
</comment>
<dbReference type="Pfam" id="PF05224">
    <property type="entry name" value="NDT80_PhoG"/>
    <property type="match status" value="1"/>
</dbReference>
<dbReference type="Proteomes" id="UP001476247">
    <property type="component" value="Unassembled WGS sequence"/>
</dbReference>
<protein>
    <recommendedName>
        <fullName evidence="4">NDT80 domain-containing protein</fullName>
    </recommendedName>
</protein>
<dbReference type="InterPro" id="IPR052605">
    <property type="entry name" value="Fungal_trans_regulator"/>
</dbReference>
<dbReference type="SUPFAM" id="SSF49417">
    <property type="entry name" value="p53-like transcription factors"/>
    <property type="match status" value="1"/>
</dbReference>
<feature type="region of interest" description="Disordered" evidence="3">
    <location>
        <begin position="465"/>
        <end position="500"/>
    </location>
</feature>
<feature type="domain" description="NDT80" evidence="4">
    <location>
        <begin position="49"/>
        <end position="301"/>
    </location>
</feature>
<dbReference type="InterPro" id="IPR024061">
    <property type="entry name" value="NDT80_DNA-bd_dom"/>
</dbReference>
<dbReference type="InterPro" id="IPR008967">
    <property type="entry name" value="p53-like_TF_DNA-bd_sf"/>
</dbReference>
<dbReference type="PROSITE" id="PS51517">
    <property type="entry name" value="NDT80"/>
    <property type="match status" value="1"/>
</dbReference>
<keyword evidence="6" id="KW-1185">Reference proteome</keyword>
<sequence length="515" mass="58654">MTENVMVTPLFHQRSHSMPVGHGFINNGEGNNIKREFDYKRTSPLKNETTNSSSSSSGASTTTTSEMFPLPIPKSIASQLNNSSSTVIDTQDEPNFFCKPKTLLQLFDYNNHKATSFPTVFNCKMDRGFFTSQSHWTCYRRNYFQVTASFIIPGHSEETCYALQLNDRPMQPIQQFHLRLKACTSSTSEAVIENKNLTRPVALTQMTPKRDKGPQREPPTIPITPSNTVYGCEQVCVTFERLQFRVATANNGKRRASQQYFCLIFELIAELPDHSQHTVSECYSSPLVVRGRSPGHYSSDTGIQTAAAAARKRKLSDSPSATIKRDPSPLLNQRTLPQPQYVFSPPTMVIDHHQQTPTPPQSTSTTSSTYNIMPIMTPTSYSTASNSAFSNFHNRSQSANDSHFYSRTRLKYPMMQQQQQQQQQQQHHHQDNNDSNEMFESYQVSMARELRNWQQVVHQRNDSAATYDSFDNNNNNNNNNRTRPGTPIPYHNYGPWSSNQQPFIENEEKLNNHHV</sequence>
<proteinExistence type="predicted"/>
<dbReference type="InterPro" id="IPR037141">
    <property type="entry name" value="NDT80_DNA-bd_dom_sf"/>
</dbReference>
<feature type="DNA-binding region" description="NDT80" evidence="2">
    <location>
        <begin position="49"/>
        <end position="301"/>
    </location>
</feature>